<dbReference type="SMART" id="SM00849">
    <property type="entry name" value="Lactamase_B"/>
    <property type="match status" value="1"/>
</dbReference>
<dbReference type="Proteomes" id="UP000552709">
    <property type="component" value="Unassembled WGS sequence"/>
</dbReference>
<evidence type="ECO:0000256" key="1">
    <source>
        <dbReference type="SAM" id="MobiDB-lite"/>
    </source>
</evidence>
<comment type="caution">
    <text evidence="3">The sequence shown here is derived from an EMBL/GenBank/DDBJ whole genome shotgun (WGS) entry which is preliminary data.</text>
</comment>
<evidence type="ECO:0000313" key="4">
    <source>
        <dbReference type="Proteomes" id="UP000552709"/>
    </source>
</evidence>
<feature type="domain" description="Metallo-beta-lactamase" evidence="2">
    <location>
        <begin position="14"/>
        <end position="196"/>
    </location>
</feature>
<protein>
    <submittedName>
        <fullName evidence="3">Glyoxylase-like metal-dependent hydrolase (Beta-lactamase superfamily II)</fullName>
    </submittedName>
</protein>
<dbReference type="Gene3D" id="3.60.15.10">
    <property type="entry name" value="Ribonuclease Z/Hydroxyacylglutathione hydrolase-like"/>
    <property type="match status" value="1"/>
</dbReference>
<dbReference type="PANTHER" id="PTHR42951:SF14">
    <property type="entry name" value="METALLO-BETA-LACTAMASE SUPERFAMILY PROTEIN"/>
    <property type="match status" value="1"/>
</dbReference>
<dbReference type="InterPro" id="IPR036866">
    <property type="entry name" value="RibonucZ/Hydroxyglut_hydro"/>
</dbReference>
<dbReference type="EMBL" id="JACHFL010000002">
    <property type="protein sequence ID" value="MBB5362200.1"/>
    <property type="molecule type" value="Genomic_DNA"/>
</dbReference>
<dbReference type="SUPFAM" id="SSF56281">
    <property type="entry name" value="Metallo-hydrolase/oxidoreductase"/>
    <property type="match status" value="1"/>
</dbReference>
<dbReference type="PANTHER" id="PTHR42951">
    <property type="entry name" value="METALLO-BETA-LACTAMASE DOMAIN-CONTAINING"/>
    <property type="match status" value="1"/>
</dbReference>
<dbReference type="InterPro" id="IPR050855">
    <property type="entry name" value="NDM-1-like"/>
</dbReference>
<dbReference type="InterPro" id="IPR001279">
    <property type="entry name" value="Metallo-B-lactamas"/>
</dbReference>
<evidence type="ECO:0000259" key="2">
    <source>
        <dbReference type="SMART" id="SM00849"/>
    </source>
</evidence>
<sequence length="212" mass="22615">MPVLTPNVRVHSLYANVYLLSSPAGRLLVDTGAWPYAARFNRLLRDFGPDAVLLTHAHVDHSGGAWRAARRGLPLLAHPLEHPQLTGEIHSLPYLAGGPGLGQLVPRVHPKVTADALHAVHPGETVLGWEVVALPGHTHGQIGVMMDGVLVAADAVIGAADGAHLPRATYNADHSQAQHTLRRIAEMDLRAVLPGHGGPLSPEQVRRRAGRT</sequence>
<feature type="region of interest" description="Disordered" evidence="1">
    <location>
        <begin position="193"/>
        <end position="212"/>
    </location>
</feature>
<gene>
    <name evidence="3" type="ORF">HNQ08_001285</name>
</gene>
<name>A0A7W8JSN0_9DEIO</name>
<keyword evidence="3" id="KW-0378">Hydrolase</keyword>
<organism evidence="3 4">
    <name type="scientific">Deinococcus humi</name>
    <dbReference type="NCBI Taxonomy" id="662880"/>
    <lineage>
        <taxon>Bacteria</taxon>
        <taxon>Thermotogati</taxon>
        <taxon>Deinococcota</taxon>
        <taxon>Deinococci</taxon>
        <taxon>Deinococcales</taxon>
        <taxon>Deinococcaceae</taxon>
        <taxon>Deinococcus</taxon>
    </lineage>
</organism>
<proteinExistence type="predicted"/>
<dbReference type="Pfam" id="PF00753">
    <property type="entry name" value="Lactamase_B"/>
    <property type="match status" value="1"/>
</dbReference>
<dbReference type="AlphaFoldDB" id="A0A7W8JSN0"/>
<evidence type="ECO:0000313" key="3">
    <source>
        <dbReference type="EMBL" id="MBB5362200.1"/>
    </source>
</evidence>
<keyword evidence="4" id="KW-1185">Reference proteome</keyword>
<dbReference type="GO" id="GO:0016787">
    <property type="term" value="F:hydrolase activity"/>
    <property type="evidence" value="ECO:0007669"/>
    <property type="project" value="UniProtKB-KW"/>
</dbReference>
<accession>A0A7W8JSN0</accession>
<dbReference type="RefSeq" id="WP_184128607.1">
    <property type="nucleotide sequence ID" value="NZ_JACHFL010000002.1"/>
</dbReference>
<reference evidence="3 4" key="1">
    <citation type="submission" date="2020-08" db="EMBL/GenBank/DDBJ databases">
        <title>Genomic Encyclopedia of Type Strains, Phase IV (KMG-IV): sequencing the most valuable type-strain genomes for metagenomic binning, comparative biology and taxonomic classification.</title>
        <authorList>
            <person name="Goeker M."/>
        </authorList>
    </citation>
    <scope>NUCLEOTIDE SEQUENCE [LARGE SCALE GENOMIC DNA]</scope>
    <source>
        <strain evidence="3 4">DSM 27939</strain>
    </source>
</reference>